<evidence type="ECO:0000259" key="2">
    <source>
        <dbReference type="Pfam" id="PF01881"/>
    </source>
</evidence>
<evidence type="ECO:0000313" key="3">
    <source>
        <dbReference type="EMBL" id="MCR2043673.1"/>
    </source>
</evidence>
<dbReference type="Gene3D" id="3.30.70.1900">
    <property type="match status" value="1"/>
</dbReference>
<dbReference type="NCBIfam" id="TIGR01877">
    <property type="entry name" value="cas_cas6"/>
    <property type="match status" value="1"/>
</dbReference>
<dbReference type="GO" id="GO:0051607">
    <property type="term" value="P:defense response to virus"/>
    <property type="evidence" value="ECO:0007669"/>
    <property type="project" value="UniProtKB-KW"/>
</dbReference>
<dbReference type="InterPro" id="IPR045747">
    <property type="entry name" value="CRISPR-assoc_prot_Cas6_N_sf"/>
</dbReference>
<evidence type="ECO:0000313" key="4">
    <source>
        <dbReference type="Proteomes" id="UP001142078"/>
    </source>
</evidence>
<organism evidence="3 4">
    <name type="scientific">Anaerosalibacter massiliensis</name>
    <dbReference type="NCBI Taxonomy" id="1347392"/>
    <lineage>
        <taxon>Bacteria</taxon>
        <taxon>Bacillati</taxon>
        <taxon>Bacillota</taxon>
        <taxon>Tissierellia</taxon>
        <taxon>Tissierellales</taxon>
        <taxon>Sporanaerobacteraceae</taxon>
        <taxon>Anaerosalibacter</taxon>
    </lineage>
</organism>
<dbReference type="InterPro" id="IPR049435">
    <property type="entry name" value="Cas_Cas6_C"/>
</dbReference>
<comment type="caution">
    <text evidence="3">The sequence shown here is derived from an EMBL/GenBank/DDBJ whole genome shotgun (WGS) entry which is preliminary data.</text>
</comment>
<keyword evidence="4" id="KW-1185">Reference proteome</keyword>
<proteinExistence type="predicted"/>
<dbReference type="EMBL" id="JANJZL010000003">
    <property type="protein sequence ID" value="MCR2043673.1"/>
    <property type="molecule type" value="Genomic_DNA"/>
</dbReference>
<dbReference type="PANTHER" id="PTHR36984:SF3">
    <property type="entry name" value="CRISPR-ASSOCIATED ENDORIBONUCLEASE CAS6"/>
    <property type="match status" value="1"/>
</dbReference>
<accession>A0A9X2MHL9</accession>
<name>A0A9X2MHL9_9FIRM</name>
<dbReference type="OrthoDB" id="45555at2"/>
<evidence type="ECO:0000256" key="1">
    <source>
        <dbReference type="ARBA" id="ARBA00023118"/>
    </source>
</evidence>
<dbReference type="InterPro" id="IPR010156">
    <property type="entry name" value="CRISPR-assoc_prot_Cas6"/>
</dbReference>
<feature type="domain" description="CRISPR associated protein Cas6 C-terminal" evidence="2">
    <location>
        <begin position="116"/>
        <end position="241"/>
    </location>
</feature>
<dbReference type="Pfam" id="PF01881">
    <property type="entry name" value="Cas_Cas6_C"/>
    <property type="match status" value="1"/>
</dbReference>
<gene>
    <name evidence="3" type="primary">cas6</name>
    <name evidence="3" type="ORF">NSA23_06020</name>
</gene>
<sequence>MRVQVSFDTNEIPIAYNMLVVSLIKEALKRSDSNYYKKLFNYKGKKNKKSKNYCFSLDLKNYEIVNHNFMIKGGVIVNFSSPDNEFTFNLCNGLKEINNFKYRVYSLLRKAIVEIKEKKIEDRKVMFETLSPIYIKNKEGIHLSPESESFERELNYISNIILNNYRNYGLREPLYFKSINMKKRVVKEYVRDFKKITGRKYMYINAYGGRFLLEGDKDDLNDLYKLGISFRRNQGFGMLEVIS</sequence>
<dbReference type="AlphaFoldDB" id="A0A9X2MHL9"/>
<dbReference type="PANTHER" id="PTHR36984">
    <property type="entry name" value="CRISPR-ASSOCIATED ENDORIBONUCLEASE CAS6 1"/>
    <property type="match status" value="1"/>
</dbReference>
<keyword evidence="1" id="KW-0051">Antiviral defense</keyword>
<dbReference type="Gene3D" id="3.30.70.1890">
    <property type="match status" value="1"/>
</dbReference>
<dbReference type="RefSeq" id="WP_042680372.1">
    <property type="nucleotide sequence ID" value="NZ_CABKTM010000019.1"/>
</dbReference>
<dbReference type="GO" id="GO:0016788">
    <property type="term" value="F:hydrolase activity, acting on ester bonds"/>
    <property type="evidence" value="ECO:0007669"/>
    <property type="project" value="InterPro"/>
</dbReference>
<dbReference type="Proteomes" id="UP001142078">
    <property type="component" value="Unassembled WGS sequence"/>
</dbReference>
<dbReference type="CDD" id="cd21140">
    <property type="entry name" value="Cas6_I-like"/>
    <property type="match status" value="1"/>
</dbReference>
<protein>
    <submittedName>
        <fullName evidence="3">CRISPR-associated endoribonuclease Cas6</fullName>
    </submittedName>
</protein>
<reference evidence="3" key="1">
    <citation type="submission" date="2022-07" db="EMBL/GenBank/DDBJ databases">
        <title>Enhanced cultured diversity of the mouse gut microbiota enables custom-made synthetic communities.</title>
        <authorList>
            <person name="Afrizal A."/>
        </authorList>
    </citation>
    <scope>NUCLEOTIDE SEQUENCE</scope>
    <source>
        <strain evidence="3">DSM 29482</strain>
    </source>
</reference>